<evidence type="ECO:0000313" key="2">
    <source>
        <dbReference type="Proteomes" id="UP000251545"/>
    </source>
</evidence>
<organism evidence="1 2">
    <name type="scientific">Jejuia pallidilutea</name>
    <dbReference type="NCBI Taxonomy" id="504487"/>
    <lineage>
        <taxon>Bacteria</taxon>
        <taxon>Pseudomonadati</taxon>
        <taxon>Bacteroidota</taxon>
        <taxon>Flavobacteriia</taxon>
        <taxon>Flavobacteriales</taxon>
        <taxon>Flavobacteriaceae</taxon>
        <taxon>Jejuia</taxon>
    </lineage>
</organism>
<protein>
    <submittedName>
        <fullName evidence="1">Uncharacterized protein</fullName>
    </submittedName>
</protein>
<dbReference type="AlphaFoldDB" id="A0A362X5S4"/>
<sequence length="810" mass="92148">MRFFLCSLLFFTLLSCNNYKNKRHTLIDYVPSNSDVVFKSANLESLKNDIQNNTLFNAFSDTEIYTVLKTKLEPISTFNSNGEILLCLSRSKNDSIDYTLITKNSKALFETDSLKNYIEEQIKYKSHNIVKSQLGDNTFFSTVIDSTFIVSSSKNIITNSYNSTENSTNFKKLYDVSGNNESLSILLKTNNALAPSFFIEDALKLSRLTDFLTLDTEISQNDIFVNGIAKSLDSSKNVIDIFKNTVAQENQMQHITPGNSDGFLSFTFNNFKTLQNNILKYRVRDSISENETLFNSITEVGLIYEGENRAVVLNSVDVIATQDALLGEQNKIETYRNIDVLEFSLTHIFSKTFAPLITNVEVSKYCILDHYFVFANSLEQLQNIIASYQNHTTLSKHSYFSELNEKLSSESSLIFVAKPELIKAIINNNLENKQNINIESYNLSAIQFIYDSNFAHVHGGLIKGKTKRIQNSISESFNIKLDTDILNTPQFVTNHSNNQKEIVVQDVKNNLYLISNKGKVVWKKQLNGPVVGEISQIDMYKNGRLQLAFATPNRVYVLDRKGRDVAPFPLKFKDNITQPLSVFDYDKNKKYRLLVTQGKNVLMYDARGKIVSGFTFKSAEGTIISQPKHFRIGTKDYLVIKTKNKLHILDRIGKTRVSPKTKNTFSNEPVFLYQNKFTTTSIEGKLVSIDTRGNVSSVNLNLGTNHNLETTSKTRVTLHDNKLGIKSRVLELDYGNYTRPNIFYINDKIYVTTTDLQSKKVYLYDSQGKLRPNFPVYGNSPIVLDDVDNDKNLEFITKGDSNTIILYKIN</sequence>
<dbReference type="PROSITE" id="PS51257">
    <property type="entry name" value="PROKAR_LIPOPROTEIN"/>
    <property type="match status" value="1"/>
</dbReference>
<evidence type="ECO:0000313" key="1">
    <source>
        <dbReference type="EMBL" id="PQV51086.1"/>
    </source>
</evidence>
<dbReference type="SUPFAM" id="SSF75011">
    <property type="entry name" value="3-carboxy-cis,cis-mucoante lactonizing enzyme"/>
    <property type="match status" value="1"/>
</dbReference>
<dbReference type="EMBL" id="PVEO01000001">
    <property type="protein sequence ID" value="PQV51086.1"/>
    <property type="molecule type" value="Genomic_DNA"/>
</dbReference>
<name>A0A362X5S4_9FLAO</name>
<dbReference type="RefSeq" id="WP_105472195.1">
    <property type="nucleotide sequence ID" value="NZ_PVEO01000001.1"/>
</dbReference>
<dbReference type="Proteomes" id="UP000251545">
    <property type="component" value="Unassembled WGS sequence"/>
</dbReference>
<reference evidence="1 2" key="1">
    <citation type="submission" date="2018-02" db="EMBL/GenBank/DDBJ databases">
        <title>Genomic Encyclopedia of Archaeal and Bacterial Type Strains, Phase II (KMG-II): from individual species to whole genera.</title>
        <authorList>
            <person name="Goeker M."/>
        </authorList>
    </citation>
    <scope>NUCLEOTIDE SEQUENCE [LARGE SCALE GENOMIC DNA]</scope>
    <source>
        <strain evidence="1 2">DSM 21165</strain>
    </source>
</reference>
<gene>
    <name evidence="1" type="ORF">CLV33_1014</name>
</gene>
<accession>A0A362X5S4</accession>
<proteinExistence type="predicted"/>
<comment type="caution">
    <text evidence="1">The sequence shown here is derived from an EMBL/GenBank/DDBJ whole genome shotgun (WGS) entry which is preliminary data.</text>
</comment>